<evidence type="ECO:0000259" key="1">
    <source>
        <dbReference type="Pfam" id="PF03101"/>
    </source>
</evidence>
<dbReference type="InterPro" id="IPR004330">
    <property type="entry name" value="FAR1_DNA_bnd_dom"/>
</dbReference>
<gene>
    <name evidence="2" type="ORF">CFOL_v3_15109</name>
</gene>
<proteinExistence type="predicted"/>
<dbReference type="InParanoid" id="A0A1Q3BUN2"/>
<keyword evidence="3" id="KW-1185">Reference proteome</keyword>
<evidence type="ECO:0000313" key="3">
    <source>
        <dbReference type="Proteomes" id="UP000187406"/>
    </source>
</evidence>
<name>A0A1Q3BUN2_CEPFO</name>
<dbReference type="EMBL" id="BDDD01000929">
    <property type="protein sequence ID" value="GAV71619.1"/>
    <property type="molecule type" value="Genomic_DNA"/>
</dbReference>
<feature type="non-terminal residue" evidence="2">
    <location>
        <position position="202"/>
    </location>
</feature>
<sequence length="202" mass="23550">VEKPYLNQKFDNLDDMYNFYNCYALHKGFGIGRSSSSKSLAIGELIWKKFVCDKAGWRAKTKEKDDGSEVVSRCRETRDGCMVSLNFRWKKHEKWVVTGFVEEHNHTLDAPRRTKKHRSHNVSHKISAANDLMEQLHTCGMGPSVIAKAINTTGNITEITTEHVVNHLRKHRMYHFGREGYLIAMHFMKQMRLDHNFYFATE</sequence>
<feature type="non-terminal residue" evidence="2">
    <location>
        <position position="1"/>
    </location>
</feature>
<dbReference type="Pfam" id="PF03101">
    <property type="entry name" value="FAR1"/>
    <property type="match status" value="1"/>
</dbReference>
<dbReference type="OrthoDB" id="688325at2759"/>
<feature type="domain" description="FAR1" evidence="1">
    <location>
        <begin position="18"/>
        <end position="108"/>
    </location>
</feature>
<organism evidence="2 3">
    <name type="scientific">Cephalotus follicularis</name>
    <name type="common">Albany pitcher plant</name>
    <dbReference type="NCBI Taxonomy" id="3775"/>
    <lineage>
        <taxon>Eukaryota</taxon>
        <taxon>Viridiplantae</taxon>
        <taxon>Streptophyta</taxon>
        <taxon>Embryophyta</taxon>
        <taxon>Tracheophyta</taxon>
        <taxon>Spermatophyta</taxon>
        <taxon>Magnoliopsida</taxon>
        <taxon>eudicotyledons</taxon>
        <taxon>Gunneridae</taxon>
        <taxon>Pentapetalae</taxon>
        <taxon>rosids</taxon>
        <taxon>fabids</taxon>
        <taxon>Oxalidales</taxon>
        <taxon>Cephalotaceae</taxon>
        <taxon>Cephalotus</taxon>
    </lineage>
</organism>
<accession>A0A1Q3BUN2</accession>
<comment type="caution">
    <text evidence="2">The sequence shown here is derived from an EMBL/GenBank/DDBJ whole genome shotgun (WGS) entry which is preliminary data.</text>
</comment>
<dbReference type="AlphaFoldDB" id="A0A1Q3BUN2"/>
<dbReference type="STRING" id="3775.A0A1Q3BUN2"/>
<protein>
    <submittedName>
        <fullName evidence="2">FAR1 domain-containing protein</fullName>
    </submittedName>
</protein>
<dbReference type="PANTHER" id="PTHR46328">
    <property type="entry name" value="FAR-RED IMPAIRED RESPONSIVE (FAR1) FAMILY PROTEIN-RELATED"/>
    <property type="match status" value="1"/>
</dbReference>
<reference evidence="3" key="1">
    <citation type="submission" date="2016-04" db="EMBL/GenBank/DDBJ databases">
        <title>Cephalotus genome sequencing.</title>
        <authorList>
            <person name="Fukushima K."/>
            <person name="Hasebe M."/>
            <person name="Fang X."/>
        </authorList>
    </citation>
    <scope>NUCLEOTIDE SEQUENCE [LARGE SCALE GENOMIC DNA]</scope>
    <source>
        <strain evidence="3">cv. St1</strain>
    </source>
</reference>
<evidence type="ECO:0000313" key="2">
    <source>
        <dbReference type="EMBL" id="GAV71619.1"/>
    </source>
</evidence>
<dbReference type="Proteomes" id="UP000187406">
    <property type="component" value="Unassembled WGS sequence"/>
</dbReference>